<keyword evidence="2" id="KW-1185">Reference proteome</keyword>
<sequence length="240" mass="27265">MPLLTETPSAIDLRQHPGFLALRCLALTRDLVEFAKHFPVGWRVDDDFSHEEWKEADNTWKEDGEAHMHLSRMPQGFEIPARAPRGYPDRFLLQMLISSIEGAHVLLLQEEPSAWPWVFDTICILLLVQSQLESCESFTSAFKDAANKLFGAIIALSDFFLSYVGDLHPLNDEPMDGDWFRMLVGDMSHHGDWAREIIDGYIDSGLDYRVASDGDEALDFLQDAVAFTINLKYFVAWPTG</sequence>
<accession>A0A6A6SNX7</accession>
<dbReference type="EMBL" id="MU004497">
    <property type="protein sequence ID" value="KAF2649330.1"/>
    <property type="molecule type" value="Genomic_DNA"/>
</dbReference>
<dbReference type="OrthoDB" id="3795311at2759"/>
<evidence type="ECO:0000313" key="2">
    <source>
        <dbReference type="Proteomes" id="UP000799324"/>
    </source>
</evidence>
<dbReference type="Proteomes" id="UP000799324">
    <property type="component" value="Unassembled WGS sequence"/>
</dbReference>
<evidence type="ECO:0000313" key="1">
    <source>
        <dbReference type="EMBL" id="KAF2649330.1"/>
    </source>
</evidence>
<dbReference type="AlphaFoldDB" id="A0A6A6SNX7"/>
<gene>
    <name evidence="1" type="ORF">K491DRAFT_208223</name>
</gene>
<protein>
    <submittedName>
        <fullName evidence="1">Uncharacterized protein</fullName>
    </submittedName>
</protein>
<name>A0A6A6SNX7_9PLEO</name>
<organism evidence="1 2">
    <name type="scientific">Lophiostoma macrostomum CBS 122681</name>
    <dbReference type="NCBI Taxonomy" id="1314788"/>
    <lineage>
        <taxon>Eukaryota</taxon>
        <taxon>Fungi</taxon>
        <taxon>Dikarya</taxon>
        <taxon>Ascomycota</taxon>
        <taxon>Pezizomycotina</taxon>
        <taxon>Dothideomycetes</taxon>
        <taxon>Pleosporomycetidae</taxon>
        <taxon>Pleosporales</taxon>
        <taxon>Lophiostomataceae</taxon>
        <taxon>Lophiostoma</taxon>
    </lineage>
</organism>
<reference evidence="1" key="1">
    <citation type="journal article" date="2020" name="Stud. Mycol.">
        <title>101 Dothideomycetes genomes: a test case for predicting lifestyles and emergence of pathogens.</title>
        <authorList>
            <person name="Haridas S."/>
            <person name="Albert R."/>
            <person name="Binder M."/>
            <person name="Bloem J."/>
            <person name="Labutti K."/>
            <person name="Salamov A."/>
            <person name="Andreopoulos B."/>
            <person name="Baker S."/>
            <person name="Barry K."/>
            <person name="Bills G."/>
            <person name="Bluhm B."/>
            <person name="Cannon C."/>
            <person name="Castanera R."/>
            <person name="Culley D."/>
            <person name="Daum C."/>
            <person name="Ezra D."/>
            <person name="Gonzalez J."/>
            <person name="Henrissat B."/>
            <person name="Kuo A."/>
            <person name="Liang C."/>
            <person name="Lipzen A."/>
            <person name="Lutzoni F."/>
            <person name="Magnuson J."/>
            <person name="Mondo S."/>
            <person name="Nolan M."/>
            <person name="Ohm R."/>
            <person name="Pangilinan J."/>
            <person name="Park H.-J."/>
            <person name="Ramirez L."/>
            <person name="Alfaro M."/>
            <person name="Sun H."/>
            <person name="Tritt A."/>
            <person name="Yoshinaga Y."/>
            <person name="Zwiers L.-H."/>
            <person name="Turgeon B."/>
            <person name="Goodwin S."/>
            <person name="Spatafora J."/>
            <person name="Crous P."/>
            <person name="Grigoriev I."/>
        </authorList>
    </citation>
    <scope>NUCLEOTIDE SEQUENCE</scope>
    <source>
        <strain evidence="1">CBS 122681</strain>
    </source>
</reference>
<proteinExistence type="predicted"/>